<dbReference type="GO" id="GO:0004622">
    <property type="term" value="F:phosphatidylcholine lysophospholipase activity"/>
    <property type="evidence" value="ECO:0007669"/>
    <property type="project" value="TreeGrafter"/>
</dbReference>
<accession>A0A9P0DJT8</accession>
<reference evidence="3" key="2">
    <citation type="submission" date="2022-10" db="EMBL/GenBank/DDBJ databases">
        <authorList>
            <consortium name="ENA_rothamsted_submissions"/>
            <consortium name="culmorum"/>
            <person name="King R."/>
        </authorList>
    </citation>
    <scope>NUCLEOTIDE SEQUENCE</scope>
</reference>
<keyword evidence="1" id="KW-0472">Membrane</keyword>
<evidence type="ECO:0000313" key="3">
    <source>
        <dbReference type="EMBL" id="CAH1119517.1"/>
    </source>
</evidence>
<dbReference type="GO" id="GO:0006660">
    <property type="term" value="P:phosphatidylserine catabolic process"/>
    <property type="evidence" value="ECO:0007669"/>
    <property type="project" value="TreeGrafter"/>
</dbReference>
<gene>
    <name evidence="3" type="ORF">PHAECO_LOCUS3593</name>
</gene>
<keyword evidence="1" id="KW-0812">Transmembrane</keyword>
<dbReference type="PANTHER" id="PTHR12277">
    <property type="entry name" value="ALPHA/BETA HYDROLASE DOMAIN-CONTAINING PROTEIN"/>
    <property type="match status" value="1"/>
</dbReference>
<dbReference type="Proteomes" id="UP001153737">
    <property type="component" value="Chromosome 13"/>
</dbReference>
<dbReference type="Gene3D" id="3.40.50.1820">
    <property type="entry name" value="alpha/beta hydrolase"/>
    <property type="match status" value="1"/>
</dbReference>
<name>A0A9P0DJT8_PHACE</name>
<dbReference type="AlphaFoldDB" id="A0A9P0DJT8"/>
<sequence length="360" mass="40681">MKTTIERRWSLWQRLLIKSLFGLCCLLLIVFLAIWVVFPLVFMNSLSIQSFFMFMNTQDPKNPEFNNPEKYGIEGVINFYITTKDIDNSTSVRIGAWVVLPETEINTTNYKAHNDSSNAAYVMKNTAYPILLYLHGVACNRISSVSKYKIARKSFMVIAVDHRGYGDSCSGLELSELGIVSDTAQIYKWIGSHTKNEIFVWGHSLGAALGTHAIKVLKEDGTIIPTGLILESAFTTMREEVANSGIGKLFKWLLYFEQTVLEPLERNGFIFNTSNNILSVDCPIMIMHAEDDNVVPCFMGRKLNEIAQTQRDIATKGKVTYYEFPALLGYSHNGITEDTNITKYIEIFKAQCQEQNKVAA</sequence>
<dbReference type="EMBL" id="OU896719">
    <property type="protein sequence ID" value="CAH1119517.1"/>
    <property type="molecule type" value="Genomic_DNA"/>
</dbReference>
<dbReference type="GO" id="GO:0052651">
    <property type="term" value="P:monoacylglycerol catabolic process"/>
    <property type="evidence" value="ECO:0007669"/>
    <property type="project" value="TreeGrafter"/>
</dbReference>
<reference evidence="3" key="1">
    <citation type="submission" date="2022-01" db="EMBL/GenBank/DDBJ databases">
        <authorList>
            <person name="King R."/>
        </authorList>
    </citation>
    <scope>NUCLEOTIDE SEQUENCE</scope>
</reference>
<dbReference type="PANTHER" id="PTHR12277:SF194">
    <property type="entry name" value="FI04476P"/>
    <property type="match status" value="1"/>
</dbReference>
<dbReference type="OrthoDB" id="6108017at2759"/>
<dbReference type="InterPro" id="IPR029058">
    <property type="entry name" value="AB_hydrolase_fold"/>
</dbReference>
<protein>
    <recommendedName>
        <fullName evidence="2">Serine aminopeptidase S33 domain-containing protein</fullName>
    </recommendedName>
</protein>
<evidence type="ECO:0000313" key="4">
    <source>
        <dbReference type="Proteomes" id="UP001153737"/>
    </source>
</evidence>
<evidence type="ECO:0000256" key="1">
    <source>
        <dbReference type="SAM" id="Phobius"/>
    </source>
</evidence>
<dbReference type="SUPFAM" id="SSF53474">
    <property type="entry name" value="alpha/beta-Hydrolases"/>
    <property type="match status" value="1"/>
</dbReference>
<dbReference type="GO" id="GO:0005789">
    <property type="term" value="C:endoplasmic reticulum membrane"/>
    <property type="evidence" value="ECO:0007669"/>
    <property type="project" value="TreeGrafter"/>
</dbReference>
<keyword evidence="4" id="KW-1185">Reference proteome</keyword>
<feature type="domain" description="Serine aminopeptidase S33" evidence="2">
    <location>
        <begin position="135"/>
        <end position="253"/>
    </location>
</feature>
<evidence type="ECO:0000259" key="2">
    <source>
        <dbReference type="Pfam" id="PF12146"/>
    </source>
</evidence>
<organism evidence="3 4">
    <name type="scientific">Phaedon cochleariae</name>
    <name type="common">Mustard beetle</name>
    <dbReference type="NCBI Taxonomy" id="80249"/>
    <lineage>
        <taxon>Eukaryota</taxon>
        <taxon>Metazoa</taxon>
        <taxon>Ecdysozoa</taxon>
        <taxon>Arthropoda</taxon>
        <taxon>Hexapoda</taxon>
        <taxon>Insecta</taxon>
        <taxon>Pterygota</taxon>
        <taxon>Neoptera</taxon>
        <taxon>Endopterygota</taxon>
        <taxon>Coleoptera</taxon>
        <taxon>Polyphaga</taxon>
        <taxon>Cucujiformia</taxon>
        <taxon>Chrysomeloidea</taxon>
        <taxon>Chrysomelidae</taxon>
        <taxon>Chrysomelinae</taxon>
        <taxon>Chrysomelini</taxon>
        <taxon>Phaedon</taxon>
    </lineage>
</organism>
<dbReference type="InterPro" id="IPR022742">
    <property type="entry name" value="Hydrolase_4"/>
</dbReference>
<feature type="transmembrane region" description="Helical" evidence="1">
    <location>
        <begin position="20"/>
        <end position="42"/>
    </location>
</feature>
<proteinExistence type="predicted"/>
<dbReference type="Pfam" id="PF12146">
    <property type="entry name" value="Hydrolase_4"/>
    <property type="match status" value="1"/>
</dbReference>
<keyword evidence="1" id="KW-1133">Transmembrane helix</keyword>
<dbReference type="GO" id="GO:0047372">
    <property type="term" value="F:monoacylglycerol lipase activity"/>
    <property type="evidence" value="ECO:0007669"/>
    <property type="project" value="TreeGrafter"/>
</dbReference>